<dbReference type="Proteomes" id="UP000784294">
    <property type="component" value="Unassembled WGS sequence"/>
</dbReference>
<gene>
    <name evidence="1" type="ORF">PXEA_LOCUS7685</name>
</gene>
<comment type="caution">
    <text evidence="1">The sequence shown here is derived from an EMBL/GenBank/DDBJ whole genome shotgun (WGS) entry which is preliminary data.</text>
</comment>
<organism evidence="1 2">
    <name type="scientific">Protopolystoma xenopodis</name>
    <dbReference type="NCBI Taxonomy" id="117903"/>
    <lineage>
        <taxon>Eukaryota</taxon>
        <taxon>Metazoa</taxon>
        <taxon>Spiralia</taxon>
        <taxon>Lophotrochozoa</taxon>
        <taxon>Platyhelminthes</taxon>
        <taxon>Monogenea</taxon>
        <taxon>Polyopisthocotylea</taxon>
        <taxon>Polystomatidea</taxon>
        <taxon>Polystomatidae</taxon>
        <taxon>Protopolystoma</taxon>
    </lineage>
</organism>
<evidence type="ECO:0000313" key="1">
    <source>
        <dbReference type="EMBL" id="VEL14245.1"/>
    </source>
</evidence>
<name>A0A448WKS4_9PLAT</name>
<dbReference type="AlphaFoldDB" id="A0A448WKS4"/>
<reference evidence="1" key="1">
    <citation type="submission" date="2018-11" db="EMBL/GenBank/DDBJ databases">
        <authorList>
            <consortium name="Pathogen Informatics"/>
        </authorList>
    </citation>
    <scope>NUCLEOTIDE SEQUENCE</scope>
</reference>
<sequence length="96" mass="10891">MQFFVHRRTTSISACRSILSSRITLISPILAAFGRLKSRDIDVAYPFKFWIDPSCPPKKPLTVATGGRVLTFHLFVWMTSLGDERRGQVSMNFLIS</sequence>
<proteinExistence type="predicted"/>
<keyword evidence="2" id="KW-1185">Reference proteome</keyword>
<dbReference type="EMBL" id="CAAALY010020507">
    <property type="protein sequence ID" value="VEL14245.1"/>
    <property type="molecule type" value="Genomic_DNA"/>
</dbReference>
<accession>A0A448WKS4</accession>
<evidence type="ECO:0000313" key="2">
    <source>
        <dbReference type="Proteomes" id="UP000784294"/>
    </source>
</evidence>
<protein>
    <submittedName>
        <fullName evidence="1">Uncharacterized protein</fullName>
    </submittedName>
</protein>